<dbReference type="EMBL" id="LT934124">
    <property type="protein sequence ID" value="VAI86113.1"/>
    <property type="molecule type" value="Genomic_DNA"/>
</dbReference>
<dbReference type="Gramene" id="TRITD7Bv1G067540.1">
    <property type="protein sequence ID" value="TRITD7Bv1G067540.1"/>
    <property type="gene ID" value="TRITD7Bv1G067540"/>
</dbReference>
<accession>A0A9R1BZS2</accession>
<sequence length="110" mass="12288">MTSTVADAVSSSHAFLGADRSYHHHHHWGRPLIEMHLRQIERRLTTLDLDSGSISGASDVADALLLLCNKAGHLKDMSGQCHWIHLSGLGYTRFGRTWASCFSFYQFTST</sequence>
<dbReference type="AlphaFoldDB" id="A0A9R1BZS2"/>
<organism evidence="1 2">
    <name type="scientific">Triticum turgidum subsp. durum</name>
    <name type="common">Durum wheat</name>
    <name type="synonym">Triticum durum</name>
    <dbReference type="NCBI Taxonomy" id="4567"/>
    <lineage>
        <taxon>Eukaryota</taxon>
        <taxon>Viridiplantae</taxon>
        <taxon>Streptophyta</taxon>
        <taxon>Embryophyta</taxon>
        <taxon>Tracheophyta</taxon>
        <taxon>Spermatophyta</taxon>
        <taxon>Magnoliopsida</taxon>
        <taxon>Liliopsida</taxon>
        <taxon>Poales</taxon>
        <taxon>Poaceae</taxon>
        <taxon>BOP clade</taxon>
        <taxon>Pooideae</taxon>
        <taxon>Triticodae</taxon>
        <taxon>Triticeae</taxon>
        <taxon>Triticinae</taxon>
        <taxon>Triticum</taxon>
    </lineage>
</organism>
<protein>
    <submittedName>
        <fullName evidence="1">Uncharacterized protein</fullName>
    </submittedName>
</protein>
<reference evidence="1 2" key="1">
    <citation type="submission" date="2017-09" db="EMBL/GenBank/DDBJ databases">
        <authorList>
            <consortium name="International Durum Wheat Genome Sequencing Consortium (IDWGSC)"/>
            <person name="Milanesi L."/>
        </authorList>
    </citation>
    <scope>NUCLEOTIDE SEQUENCE [LARGE SCALE GENOMIC DNA]</scope>
    <source>
        <strain evidence="2">cv. Svevo</strain>
    </source>
</reference>
<gene>
    <name evidence="1" type="ORF">TRITD_7Bv1G067540</name>
</gene>
<name>A0A9R1BZS2_TRITD</name>
<keyword evidence="2" id="KW-1185">Reference proteome</keyword>
<evidence type="ECO:0000313" key="2">
    <source>
        <dbReference type="Proteomes" id="UP000324705"/>
    </source>
</evidence>
<proteinExistence type="predicted"/>
<evidence type="ECO:0000313" key="1">
    <source>
        <dbReference type="EMBL" id="VAI86113.1"/>
    </source>
</evidence>
<dbReference type="Proteomes" id="UP000324705">
    <property type="component" value="Chromosome 7B"/>
</dbReference>